<keyword evidence="6 8" id="KW-1133">Transmembrane helix</keyword>
<dbReference type="InterPro" id="IPR013525">
    <property type="entry name" value="ABC2_TM"/>
</dbReference>
<evidence type="ECO:0000256" key="2">
    <source>
        <dbReference type="ARBA" id="ARBA00007783"/>
    </source>
</evidence>
<dbReference type="KEGG" id="mcau:MIT9_P1541"/>
<dbReference type="GO" id="GO:0140359">
    <property type="term" value="F:ABC-type transporter activity"/>
    <property type="evidence" value="ECO:0007669"/>
    <property type="project" value="InterPro"/>
</dbReference>
<dbReference type="PROSITE" id="PS51012">
    <property type="entry name" value="ABC_TM2"/>
    <property type="match status" value="1"/>
</dbReference>
<feature type="transmembrane region" description="Helical" evidence="8">
    <location>
        <begin position="21"/>
        <end position="41"/>
    </location>
</feature>
<dbReference type="RefSeq" id="WP_317704379.1">
    <property type="nucleotide sequence ID" value="NZ_AP024714.1"/>
</dbReference>
<accession>A0AAU9C7H0</accession>
<keyword evidence="4 8" id="KW-1003">Cell membrane</keyword>
<keyword evidence="5 8" id="KW-0812">Transmembrane</keyword>
<gene>
    <name evidence="10" type="ORF">MIT9_P1541</name>
</gene>
<keyword evidence="3 8" id="KW-0813">Transport</keyword>
<feature type="transmembrane region" description="Helical" evidence="8">
    <location>
        <begin position="171"/>
        <end position="194"/>
    </location>
</feature>
<dbReference type="Proteomes" id="UP001321825">
    <property type="component" value="Chromosome"/>
</dbReference>
<proteinExistence type="inferred from homology"/>
<feature type="transmembrane region" description="Helical" evidence="8">
    <location>
        <begin position="282"/>
        <end position="302"/>
    </location>
</feature>
<keyword evidence="11" id="KW-1185">Reference proteome</keyword>
<evidence type="ECO:0000259" key="9">
    <source>
        <dbReference type="PROSITE" id="PS51012"/>
    </source>
</evidence>
<reference evidence="11" key="1">
    <citation type="journal article" date="2024" name="Int. J. Syst. Evol. Microbiol.">
        <title>Methylomarinovum tepidoasis sp. nov., a moderately thermophilic methanotroph of the family Methylothermaceae isolated from a deep-sea hydrothermal field.</title>
        <authorList>
            <person name="Hirayama H."/>
            <person name="Takaki Y."/>
            <person name="Abe M."/>
            <person name="Miyazaki M."/>
            <person name="Uematsu K."/>
            <person name="Matsui Y."/>
            <person name="Takai K."/>
        </authorList>
    </citation>
    <scope>NUCLEOTIDE SEQUENCE [LARGE SCALE GENOMIC DNA]</scope>
    <source>
        <strain evidence="11">IT-9</strain>
    </source>
</reference>
<dbReference type="AlphaFoldDB" id="A0AAU9C7H0"/>
<evidence type="ECO:0000313" key="10">
    <source>
        <dbReference type="EMBL" id="BCX81959.1"/>
    </source>
</evidence>
<dbReference type="EMBL" id="AP024714">
    <property type="protein sequence ID" value="BCX81959.1"/>
    <property type="molecule type" value="Genomic_DNA"/>
</dbReference>
<evidence type="ECO:0000256" key="6">
    <source>
        <dbReference type="ARBA" id="ARBA00022989"/>
    </source>
</evidence>
<feature type="transmembrane region" description="Helical" evidence="8">
    <location>
        <begin position="248"/>
        <end position="270"/>
    </location>
</feature>
<keyword evidence="7 8" id="KW-0472">Membrane</keyword>
<evidence type="ECO:0000256" key="1">
    <source>
        <dbReference type="ARBA" id="ARBA00004651"/>
    </source>
</evidence>
<protein>
    <recommendedName>
        <fullName evidence="8">Transport permease protein</fullName>
    </recommendedName>
</protein>
<evidence type="ECO:0000256" key="4">
    <source>
        <dbReference type="ARBA" id="ARBA00022475"/>
    </source>
</evidence>
<sequence length="365" mass="41096">MLQRIWHLIVKEFLTLLKDKRSRFVVIVSPLVQLLVFGYAATFDLNHIPYAVYDEDKGERSQQVLARLRGSPVFEEVARIDHDAQIAPLVDRRGVLFVLHFGPYFSARFARGQSPPLQVIIDGRNSNTALITLGYLRTILADFTIERLDLNPPARLVTRAWFNENLQSRWFIVPGIFALLTLVVAMVTTALTVAREREQGTFDQLLVTPLTPFEILIGKTVPPFVIGLLEGSLILVAAVYWFEVPFRGALWLLYAGLAVYLLAAIGVGLMISSLAVTQQQGLMGAFLFIVPAVILSGFATPIENMPEMVQRITLLDPMRYFLVIVRTTFLADPSLSLLWPQFWPMAVISVATLALAAWLFRHRLY</sequence>
<evidence type="ECO:0000256" key="5">
    <source>
        <dbReference type="ARBA" id="ARBA00022692"/>
    </source>
</evidence>
<evidence type="ECO:0000313" key="11">
    <source>
        <dbReference type="Proteomes" id="UP001321825"/>
    </source>
</evidence>
<feature type="domain" description="ABC transmembrane type-2" evidence="9">
    <location>
        <begin position="133"/>
        <end position="363"/>
    </location>
</feature>
<evidence type="ECO:0000256" key="3">
    <source>
        <dbReference type="ARBA" id="ARBA00022448"/>
    </source>
</evidence>
<dbReference type="Pfam" id="PF12698">
    <property type="entry name" value="ABC2_membrane_3"/>
    <property type="match status" value="1"/>
</dbReference>
<comment type="subcellular location">
    <subcellularLocation>
        <location evidence="8">Cell inner membrane</location>
        <topology evidence="8">Multi-pass membrane protein</topology>
    </subcellularLocation>
    <subcellularLocation>
        <location evidence="1">Cell membrane</location>
        <topology evidence="1">Multi-pass membrane protein</topology>
    </subcellularLocation>
</comment>
<organism evidence="10 11">
    <name type="scientific">Methylomarinovum caldicuralii</name>
    <dbReference type="NCBI Taxonomy" id="438856"/>
    <lineage>
        <taxon>Bacteria</taxon>
        <taxon>Pseudomonadati</taxon>
        <taxon>Pseudomonadota</taxon>
        <taxon>Gammaproteobacteria</taxon>
        <taxon>Methylococcales</taxon>
        <taxon>Methylothermaceae</taxon>
        <taxon>Methylomarinovum</taxon>
    </lineage>
</organism>
<evidence type="ECO:0000256" key="8">
    <source>
        <dbReference type="RuleBase" id="RU361157"/>
    </source>
</evidence>
<dbReference type="PANTHER" id="PTHR30294">
    <property type="entry name" value="MEMBRANE COMPONENT OF ABC TRANSPORTER YHHJ-RELATED"/>
    <property type="match status" value="1"/>
</dbReference>
<feature type="transmembrane region" description="Helical" evidence="8">
    <location>
        <begin position="342"/>
        <end position="360"/>
    </location>
</feature>
<feature type="transmembrane region" description="Helical" evidence="8">
    <location>
        <begin position="224"/>
        <end position="242"/>
    </location>
</feature>
<comment type="similarity">
    <text evidence="2 8">Belongs to the ABC-2 integral membrane protein family.</text>
</comment>
<dbReference type="InterPro" id="IPR051449">
    <property type="entry name" value="ABC-2_transporter_component"/>
</dbReference>
<name>A0AAU9C7H0_9GAMM</name>
<dbReference type="GO" id="GO:0043190">
    <property type="term" value="C:ATP-binding cassette (ABC) transporter complex"/>
    <property type="evidence" value="ECO:0007669"/>
    <property type="project" value="InterPro"/>
</dbReference>
<dbReference type="InterPro" id="IPR047817">
    <property type="entry name" value="ABC2_TM_bact-type"/>
</dbReference>
<dbReference type="PANTHER" id="PTHR30294:SF44">
    <property type="entry name" value="MULTIDRUG ABC TRANSPORTER PERMEASE YBHR-RELATED"/>
    <property type="match status" value="1"/>
</dbReference>
<evidence type="ECO:0000256" key="7">
    <source>
        <dbReference type="ARBA" id="ARBA00023136"/>
    </source>
</evidence>
<dbReference type="InterPro" id="IPR000412">
    <property type="entry name" value="ABC_2_transport"/>
</dbReference>
<dbReference type="PRINTS" id="PR00164">
    <property type="entry name" value="ABC2TRNSPORT"/>
</dbReference>